<dbReference type="PANTHER" id="PTHR13604:SF0">
    <property type="entry name" value="ABASIC SITE PROCESSING PROTEIN HMCES"/>
    <property type="match status" value="1"/>
</dbReference>
<dbReference type="GO" id="GO:0016829">
    <property type="term" value="F:lyase activity"/>
    <property type="evidence" value="ECO:0007669"/>
    <property type="project" value="UniProtKB-KW"/>
</dbReference>
<accession>A0A2H0LNS2</accession>
<keyword evidence="6" id="KW-0238">DNA-binding</keyword>
<keyword evidence="7" id="KW-0456">Lyase</keyword>
<evidence type="ECO:0000256" key="3">
    <source>
        <dbReference type="ARBA" id="ARBA00022763"/>
    </source>
</evidence>
<dbReference type="GO" id="GO:0006508">
    <property type="term" value="P:proteolysis"/>
    <property type="evidence" value="ECO:0007669"/>
    <property type="project" value="UniProtKB-KW"/>
</dbReference>
<comment type="caution">
    <text evidence="9">The sequence shown here is derived from an EMBL/GenBank/DDBJ whole genome shotgun (WGS) entry which is preliminary data.</text>
</comment>
<dbReference type="AlphaFoldDB" id="A0A2H0LNS2"/>
<evidence type="ECO:0000256" key="7">
    <source>
        <dbReference type="ARBA" id="ARBA00023239"/>
    </source>
</evidence>
<evidence type="ECO:0000256" key="5">
    <source>
        <dbReference type="ARBA" id="ARBA00023124"/>
    </source>
</evidence>
<dbReference type="GO" id="GO:0106300">
    <property type="term" value="P:protein-DNA covalent cross-linking repair"/>
    <property type="evidence" value="ECO:0007669"/>
    <property type="project" value="InterPro"/>
</dbReference>
<dbReference type="EMBL" id="PCVY01000053">
    <property type="protein sequence ID" value="PIQ86027.1"/>
    <property type="molecule type" value="Genomic_DNA"/>
</dbReference>
<dbReference type="Proteomes" id="UP000230859">
    <property type="component" value="Unassembled WGS sequence"/>
</dbReference>
<dbReference type="GO" id="GO:0008233">
    <property type="term" value="F:peptidase activity"/>
    <property type="evidence" value="ECO:0007669"/>
    <property type="project" value="UniProtKB-KW"/>
</dbReference>
<keyword evidence="4 8" id="KW-0378">Hydrolase</keyword>
<dbReference type="EC" id="3.4.-.-" evidence="8"/>
<comment type="similarity">
    <text evidence="1 8">Belongs to the SOS response-associated peptidase family.</text>
</comment>
<evidence type="ECO:0000256" key="6">
    <source>
        <dbReference type="ARBA" id="ARBA00023125"/>
    </source>
</evidence>
<dbReference type="InterPro" id="IPR036590">
    <property type="entry name" value="SRAP-like"/>
</dbReference>
<sequence length="225" mass="25483">MCGRYSLTIDFQTLADEFALSFSEPPRGWRPRYHIAPSQPVPILVSQAKPNLDIAVWGLIPSWSKDPSIGQRMINARQETLTVKPSFKGLLRSQRCLVLADGFYEWQRKSLRKTPYYIRLKSGRPFAFAGLWSHWVGPDGSEIRSCTIITGKPNSLLQPIHDRMPVILPRGSREQWMDPACSQARDLEPLLKPYNADQMEAYPVSPMVNSSGYDESACVKPFDGQ</sequence>
<evidence type="ECO:0000256" key="1">
    <source>
        <dbReference type="ARBA" id="ARBA00008136"/>
    </source>
</evidence>
<evidence type="ECO:0000313" key="10">
    <source>
        <dbReference type="Proteomes" id="UP000230859"/>
    </source>
</evidence>
<dbReference type="InterPro" id="IPR003738">
    <property type="entry name" value="SRAP"/>
</dbReference>
<dbReference type="PANTHER" id="PTHR13604">
    <property type="entry name" value="DC12-RELATED"/>
    <property type="match status" value="1"/>
</dbReference>
<dbReference type="GO" id="GO:0003697">
    <property type="term" value="F:single-stranded DNA binding"/>
    <property type="evidence" value="ECO:0007669"/>
    <property type="project" value="InterPro"/>
</dbReference>
<keyword evidence="5" id="KW-0190">Covalent protein-DNA linkage</keyword>
<proteinExistence type="inferred from homology"/>
<reference evidence="9 10" key="1">
    <citation type="submission" date="2017-09" db="EMBL/GenBank/DDBJ databases">
        <title>Depth-based differentiation of microbial function through sediment-hosted aquifers and enrichment of novel symbionts in the deep terrestrial subsurface.</title>
        <authorList>
            <person name="Probst A.J."/>
            <person name="Ladd B."/>
            <person name="Jarett J.K."/>
            <person name="Geller-Mcgrath D.E."/>
            <person name="Sieber C.M."/>
            <person name="Emerson J.B."/>
            <person name="Anantharaman K."/>
            <person name="Thomas B.C."/>
            <person name="Malmstrom R."/>
            <person name="Stieglmeier M."/>
            <person name="Klingl A."/>
            <person name="Woyke T."/>
            <person name="Ryan C.M."/>
            <person name="Banfield J.F."/>
        </authorList>
    </citation>
    <scope>NUCLEOTIDE SEQUENCE [LARGE SCALE GENOMIC DNA]</scope>
    <source>
        <strain evidence="9">CG11_big_fil_rev_8_21_14_0_20_45_26</strain>
    </source>
</reference>
<evidence type="ECO:0000256" key="2">
    <source>
        <dbReference type="ARBA" id="ARBA00022670"/>
    </source>
</evidence>
<protein>
    <recommendedName>
        <fullName evidence="8">Abasic site processing protein</fullName>
        <ecNumber evidence="8">3.4.-.-</ecNumber>
    </recommendedName>
</protein>
<evidence type="ECO:0000256" key="8">
    <source>
        <dbReference type="RuleBase" id="RU364100"/>
    </source>
</evidence>
<gene>
    <name evidence="9" type="ORF">COV74_06235</name>
</gene>
<evidence type="ECO:0000256" key="4">
    <source>
        <dbReference type="ARBA" id="ARBA00022801"/>
    </source>
</evidence>
<organism evidence="9 10">
    <name type="scientific">Candidatus Abzuiibacterium crystallinum</name>
    <dbReference type="NCBI Taxonomy" id="1974748"/>
    <lineage>
        <taxon>Bacteria</taxon>
        <taxon>Pseudomonadati</taxon>
        <taxon>Candidatus Omnitrophota</taxon>
        <taxon>Candidatus Abzuiibacterium</taxon>
    </lineage>
</organism>
<keyword evidence="3" id="KW-0227">DNA damage</keyword>
<evidence type="ECO:0000313" key="9">
    <source>
        <dbReference type="EMBL" id="PIQ86027.1"/>
    </source>
</evidence>
<dbReference type="Gene3D" id="3.90.1680.10">
    <property type="entry name" value="SOS response associated peptidase-like"/>
    <property type="match status" value="1"/>
</dbReference>
<dbReference type="SUPFAM" id="SSF143081">
    <property type="entry name" value="BB1717-like"/>
    <property type="match status" value="1"/>
</dbReference>
<name>A0A2H0LNS2_9BACT</name>
<dbReference type="Pfam" id="PF02586">
    <property type="entry name" value="SRAP"/>
    <property type="match status" value="1"/>
</dbReference>
<keyword evidence="2 8" id="KW-0645">Protease</keyword>